<organism evidence="4 5">
    <name type="scientific">Tabrizicola oligotrophica</name>
    <dbReference type="NCBI Taxonomy" id="2710650"/>
    <lineage>
        <taxon>Bacteria</taxon>
        <taxon>Pseudomonadati</taxon>
        <taxon>Pseudomonadota</taxon>
        <taxon>Alphaproteobacteria</taxon>
        <taxon>Rhodobacterales</taxon>
        <taxon>Paracoccaceae</taxon>
        <taxon>Tabrizicola</taxon>
    </lineage>
</organism>
<dbReference type="RefSeq" id="WP_164624029.1">
    <property type="nucleotide sequence ID" value="NZ_JAAIVJ010000003.1"/>
</dbReference>
<dbReference type="PANTHER" id="PTHR38340:SF1">
    <property type="entry name" value="S-LAYER PROTEIN"/>
    <property type="match status" value="1"/>
</dbReference>
<feature type="compositionally biased region" description="Low complexity" evidence="3">
    <location>
        <begin position="48"/>
        <end position="66"/>
    </location>
</feature>
<feature type="region of interest" description="Disordered" evidence="3">
    <location>
        <begin position="107"/>
        <end position="239"/>
    </location>
</feature>
<gene>
    <name evidence="4" type="ORF">G4Z14_06670</name>
</gene>
<evidence type="ECO:0000313" key="4">
    <source>
        <dbReference type="EMBL" id="NEY89979.1"/>
    </source>
</evidence>
<evidence type="ECO:0000256" key="1">
    <source>
        <dbReference type="ARBA" id="ARBA00004613"/>
    </source>
</evidence>
<reference evidence="4 5" key="1">
    <citation type="submission" date="2020-02" db="EMBL/GenBank/DDBJ databases">
        <authorList>
            <person name="Chen W.-M."/>
        </authorList>
    </citation>
    <scope>NUCLEOTIDE SEQUENCE [LARGE SCALE GENOMIC DNA]</scope>
    <source>
        <strain evidence="4 5">KMS-5</strain>
    </source>
</reference>
<comment type="subcellular location">
    <subcellularLocation>
        <location evidence="1">Secreted</location>
    </subcellularLocation>
</comment>
<name>A0A6M0QR49_9RHOB</name>
<dbReference type="EMBL" id="JAAIVJ010000003">
    <property type="protein sequence ID" value="NEY89979.1"/>
    <property type="molecule type" value="Genomic_DNA"/>
</dbReference>
<dbReference type="GO" id="GO:0005576">
    <property type="term" value="C:extracellular region"/>
    <property type="evidence" value="ECO:0007669"/>
    <property type="project" value="UniProtKB-SubCell"/>
</dbReference>
<dbReference type="Pfam" id="PF00353">
    <property type="entry name" value="HemolysinCabind"/>
    <property type="match status" value="4"/>
</dbReference>
<protein>
    <submittedName>
        <fullName evidence="4">Calcium-binding protein</fullName>
    </submittedName>
</protein>
<keyword evidence="5" id="KW-1185">Reference proteome</keyword>
<dbReference type="SUPFAM" id="SSF51120">
    <property type="entry name" value="beta-Roll"/>
    <property type="match status" value="2"/>
</dbReference>
<dbReference type="InterPro" id="IPR011049">
    <property type="entry name" value="Serralysin-like_metalloprot_C"/>
</dbReference>
<feature type="compositionally biased region" description="Low complexity" evidence="3">
    <location>
        <begin position="129"/>
        <end position="143"/>
    </location>
</feature>
<dbReference type="AlphaFoldDB" id="A0A6M0QR49"/>
<dbReference type="PROSITE" id="PS00330">
    <property type="entry name" value="HEMOLYSIN_CALCIUM"/>
    <property type="match status" value="3"/>
</dbReference>
<comment type="caution">
    <text evidence="4">The sequence shown here is derived from an EMBL/GenBank/DDBJ whole genome shotgun (WGS) entry which is preliminary data.</text>
</comment>
<dbReference type="PRINTS" id="PR00313">
    <property type="entry name" value="CABNDNGRPT"/>
</dbReference>
<evidence type="ECO:0000256" key="3">
    <source>
        <dbReference type="SAM" id="MobiDB-lite"/>
    </source>
</evidence>
<evidence type="ECO:0000313" key="5">
    <source>
        <dbReference type="Proteomes" id="UP000477782"/>
    </source>
</evidence>
<dbReference type="InterPro" id="IPR050557">
    <property type="entry name" value="RTX_toxin/Mannuronan_C5-epim"/>
</dbReference>
<proteinExistence type="predicted"/>
<dbReference type="Proteomes" id="UP000477782">
    <property type="component" value="Unassembled WGS sequence"/>
</dbReference>
<dbReference type="InterPro" id="IPR018511">
    <property type="entry name" value="Hemolysin-typ_Ca-bd_CS"/>
</dbReference>
<feature type="compositionally biased region" description="Acidic residues" evidence="3">
    <location>
        <begin position="208"/>
        <end position="220"/>
    </location>
</feature>
<sequence>MLGLVGLLGVLIAGMSMDSLSVEQDGGREAEDSPPEDADWAVSTAFMDADPADTGGTDPDGQPVSDDVPDPPEPDLSLSGGKGDDVLQGRGGADALIGAEGQDQLYGGEGQDVLAGGDGDDGLWGDAGGDALTGDAGDDLVAGCEGDDSARGDQGDDSVIGGTGDDSLAGQSGDDLVDGGTGHDALFGGDGVDELEGGAGNDTLWGDGDGDGDGGPDAEPDFLNGGRGDDALHLGAGDYGNGGQGADAFTLQDFAPGEPVVQITDFDPAEDQLVVIYDAALHPDPQLTLGLGGGATLLMLDGVPLASLTNGAALDLAMVRLQAA</sequence>
<accession>A0A6M0QR49</accession>
<dbReference type="Gene3D" id="2.150.10.10">
    <property type="entry name" value="Serralysin-like metalloprotease, C-terminal"/>
    <property type="match status" value="3"/>
</dbReference>
<dbReference type="PANTHER" id="PTHR38340">
    <property type="entry name" value="S-LAYER PROTEIN"/>
    <property type="match status" value="1"/>
</dbReference>
<keyword evidence="2" id="KW-0964">Secreted</keyword>
<dbReference type="InterPro" id="IPR001343">
    <property type="entry name" value="Hemolysn_Ca-bd"/>
</dbReference>
<dbReference type="GO" id="GO:0005509">
    <property type="term" value="F:calcium ion binding"/>
    <property type="evidence" value="ECO:0007669"/>
    <property type="project" value="InterPro"/>
</dbReference>
<feature type="region of interest" description="Disordered" evidence="3">
    <location>
        <begin position="22"/>
        <end position="91"/>
    </location>
</feature>
<evidence type="ECO:0000256" key="2">
    <source>
        <dbReference type="ARBA" id="ARBA00022525"/>
    </source>
</evidence>